<keyword evidence="7" id="KW-0472">Membrane</keyword>
<keyword evidence="4" id="KW-0547">Nucleotide-binding</keyword>
<dbReference type="GO" id="GO:0005524">
    <property type="term" value="F:ATP binding"/>
    <property type="evidence" value="ECO:0007669"/>
    <property type="project" value="UniProtKB-KW"/>
</dbReference>
<dbReference type="PATRIC" id="fig|1423747.3.peg.1860"/>
<reference evidence="9 10" key="1">
    <citation type="journal article" date="2015" name="Genome Announc.">
        <title>Expanding the biotechnology potential of lactobacilli through comparative genomics of 213 strains and associated genera.</title>
        <authorList>
            <person name="Sun Z."/>
            <person name="Harris H.M."/>
            <person name="McCann A."/>
            <person name="Guo C."/>
            <person name="Argimon S."/>
            <person name="Zhang W."/>
            <person name="Yang X."/>
            <person name="Jeffery I.B."/>
            <person name="Cooney J.C."/>
            <person name="Kagawa T.F."/>
            <person name="Liu W."/>
            <person name="Song Y."/>
            <person name="Salvetti E."/>
            <person name="Wrobel A."/>
            <person name="Rasinkangas P."/>
            <person name="Parkhill J."/>
            <person name="Rea M.C."/>
            <person name="O'Sullivan O."/>
            <person name="Ritari J."/>
            <person name="Douillard F.P."/>
            <person name="Paul Ross R."/>
            <person name="Yang R."/>
            <person name="Briner A.E."/>
            <person name="Felis G.E."/>
            <person name="de Vos W.M."/>
            <person name="Barrangou R."/>
            <person name="Klaenhammer T.R."/>
            <person name="Caufield P.W."/>
            <person name="Cui Y."/>
            <person name="Zhang H."/>
            <person name="O'Toole P.W."/>
        </authorList>
    </citation>
    <scope>NUCLEOTIDE SEQUENCE [LARGE SCALE GENOMIC DNA]</scope>
    <source>
        <strain evidence="9 10">DSM 14340</strain>
    </source>
</reference>
<dbReference type="GO" id="GO:0042626">
    <property type="term" value="F:ATPase-coupled transmembrane transporter activity"/>
    <property type="evidence" value="ECO:0007669"/>
    <property type="project" value="TreeGrafter"/>
</dbReference>
<evidence type="ECO:0000313" key="10">
    <source>
        <dbReference type="Proteomes" id="UP000051264"/>
    </source>
</evidence>
<dbReference type="STRING" id="1423747.FC69_GL001831"/>
<protein>
    <submittedName>
        <fullName evidence="9">ABC transporter, ATP-binding protein</fullName>
    </submittedName>
</protein>
<evidence type="ECO:0000256" key="1">
    <source>
        <dbReference type="ARBA" id="ARBA00005417"/>
    </source>
</evidence>
<dbReference type="SUPFAM" id="SSF52540">
    <property type="entry name" value="P-loop containing nucleoside triphosphate hydrolases"/>
    <property type="match status" value="1"/>
</dbReference>
<evidence type="ECO:0000256" key="7">
    <source>
        <dbReference type="ARBA" id="ARBA00023136"/>
    </source>
</evidence>
<keyword evidence="6" id="KW-1278">Translocase</keyword>
<dbReference type="Pfam" id="PF00005">
    <property type="entry name" value="ABC_tran"/>
    <property type="match status" value="1"/>
</dbReference>
<comment type="similarity">
    <text evidence="1">Belongs to the ABC transporter superfamily.</text>
</comment>
<name>A0A0R1RYT3_9LACO</name>
<keyword evidence="3" id="KW-1003">Cell membrane</keyword>
<dbReference type="InterPro" id="IPR003593">
    <property type="entry name" value="AAA+_ATPase"/>
</dbReference>
<evidence type="ECO:0000256" key="5">
    <source>
        <dbReference type="ARBA" id="ARBA00022840"/>
    </source>
</evidence>
<dbReference type="GO" id="GO:0016887">
    <property type="term" value="F:ATP hydrolysis activity"/>
    <property type="evidence" value="ECO:0007669"/>
    <property type="project" value="InterPro"/>
</dbReference>
<dbReference type="Gene3D" id="3.40.50.300">
    <property type="entry name" value="P-loop containing nucleotide triphosphate hydrolases"/>
    <property type="match status" value="1"/>
</dbReference>
<comment type="caution">
    <text evidence="9">The sequence shown here is derived from an EMBL/GenBank/DDBJ whole genome shotgun (WGS) entry which is preliminary data.</text>
</comment>
<evidence type="ECO:0000256" key="3">
    <source>
        <dbReference type="ARBA" id="ARBA00022475"/>
    </source>
</evidence>
<gene>
    <name evidence="9" type="ORF">FC69_GL001831</name>
</gene>
<evidence type="ECO:0000256" key="2">
    <source>
        <dbReference type="ARBA" id="ARBA00022448"/>
    </source>
</evidence>
<dbReference type="GO" id="GO:0043190">
    <property type="term" value="C:ATP-binding cassette (ABC) transporter complex"/>
    <property type="evidence" value="ECO:0007669"/>
    <property type="project" value="TreeGrafter"/>
</dbReference>
<dbReference type="InterPro" id="IPR050095">
    <property type="entry name" value="ECF_ABC_transporter_ATP-bd"/>
</dbReference>
<dbReference type="OrthoDB" id="501320at2"/>
<dbReference type="EMBL" id="AZEX01000054">
    <property type="protein sequence ID" value="KRL59205.1"/>
    <property type="molecule type" value="Genomic_DNA"/>
</dbReference>
<dbReference type="InterPro" id="IPR015856">
    <property type="entry name" value="ABC_transpr_CbiO/EcfA_su"/>
</dbReference>
<dbReference type="RefSeq" id="WP_025082852.1">
    <property type="nucleotide sequence ID" value="NZ_AZEX01000054.1"/>
</dbReference>
<organism evidence="9 10">
    <name type="scientific">Latilactobacillus fuchuensis DSM 14340 = JCM 11249</name>
    <dbReference type="NCBI Taxonomy" id="1423747"/>
    <lineage>
        <taxon>Bacteria</taxon>
        <taxon>Bacillati</taxon>
        <taxon>Bacillota</taxon>
        <taxon>Bacilli</taxon>
        <taxon>Lactobacillales</taxon>
        <taxon>Lactobacillaceae</taxon>
        <taxon>Latilactobacillus</taxon>
    </lineage>
</organism>
<dbReference type="Proteomes" id="UP000051264">
    <property type="component" value="Unassembled WGS sequence"/>
</dbReference>
<dbReference type="InterPro" id="IPR027417">
    <property type="entry name" value="P-loop_NTPase"/>
</dbReference>
<dbReference type="CDD" id="cd03225">
    <property type="entry name" value="ABC_cobalt_CbiO_domain1"/>
    <property type="match status" value="1"/>
</dbReference>
<dbReference type="SMART" id="SM00382">
    <property type="entry name" value="AAA"/>
    <property type="match status" value="1"/>
</dbReference>
<evidence type="ECO:0000313" key="9">
    <source>
        <dbReference type="EMBL" id="KRL59205.1"/>
    </source>
</evidence>
<keyword evidence="2" id="KW-0813">Transport</keyword>
<keyword evidence="5 9" id="KW-0067">ATP-binding</keyword>
<proteinExistence type="inferred from homology"/>
<dbReference type="PANTHER" id="PTHR43553">
    <property type="entry name" value="HEAVY METAL TRANSPORTER"/>
    <property type="match status" value="1"/>
</dbReference>
<dbReference type="InterPro" id="IPR003439">
    <property type="entry name" value="ABC_transporter-like_ATP-bd"/>
</dbReference>
<dbReference type="eggNOG" id="COG1122">
    <property type="taxonomic scope" value="Bacteria"/>
</dbReference>
<evidence type="ECO:0000259" key="8">
    <source>
        <dbReference type="PROSITE" id="PS50893"/>
    </source>
</evidence>
<evidence type="ECO:0000256" key="4">
    <source>
        <dbReference type="ARBA" id="ARBA00022741"/>
    </source>
</evidence>
<feature type="domain" description="ABC transporter" evidence="8">
    <location>
        <begin position="4"/>
        <end position="245"/>
    </location>
</feature>
<accession>A0A0R1RYT3</accession>
<dbReference type="AlphaFoldDB" id="A0A0R1RYT3"/>
<dbReference type="PROSITE" id="PS50893">
    <property type="entry name" value="ABC_TRANSPORTER_2"/>
    <property type="match status" value="1"/>
</dbReference>
<sequence>MAVIEVNQLSFRYPQANFDAIHDLNFKVEKGEFFCVVGSSGSGKSTLCHALVGLIPHYFLGKINGTVNILERELTQLSLAEISQRAGLVFQDPYNQLSYTAETVEEELAYGLENRGIPRLEIQKCIMDVAIKLGLEDILKLSPLSLSGGQVQRVAVGCSVILNPEVLVLDECTNQLDPEGINMIFKLIRQLNNEGITVVMVDNNVERIAEYADHILLMKDGKSVALGTAQEVFSQLNIANYDVGIPEYLSLTQEMVSQKLLSTSQVTLRETISEIRRHL</sequence>
<evidence type="ECO:0000256" key="6">
    <source>
        <dbReference type="ARBA" id="ARBA00022967"/>
    </source>
</evidence>